<protein>
    <submittedName>
        <fullName evidence="1">DUF1905 domain-containing protein</fullName>
    </submittedName>
</protein>
<comment type="caution">
    <text evidence="1">The sequence shown here is derived from an EMBL/GenBank/DDBJ whole genome shotgun (WGS) entry which is preliminary data.</text>
</comment>
<dbReference type="InterPro" id="IPR037079">
    <property type="entry name" value="AF2212/PG0164-like_sf"/>
</dbReference>
<dbReference type="Pfam" id="PF08922">
    <property type="entry name" value="DUF1905"/>
    <property type="match status" value="1"/>
</dbReference>
<dbReference type="AlphaFoldDB" id="A0A5N1IPN7"/>
<dbReference type="RefSeq" id="WP_150904530.1">
    <property type="nucleotide sequence ID" value="NZ_VTWT01000007.1"/>
</dbReference>
<dbReference type="EMBL" id="VTWT01000007">
    <property type="protein sequence ID" value="KAA9331921.1"/>
    <property type="molecule type" value="Genomic_DNA"/>
</dbReference>
<dbReference type="Pfam" id="PF13376">
    <property type="entry name" value="OmdA"/>
    <property type="match status" value="1"/>
</dbReference>
<name>A0A5N1IPN7_9BACT</name>
<reference evidence="1 2" key="1">
    <citation type="submission" date="2019-09" db="EMBL/GenBank/DDBJ databases">
        <title>Genome sequence of Adhaeribacter sp. M2.</title>
        <authorList>
            <person name="Srinivasan S."/>
        </authorList>
    </citation>
    <scope>NUCLEOTIDE SEQUENCE [LARGE SCALE GENOMIC DNA]</scope>
    <source>
        <strain evidence="1 2">M2</strain>
    </source>
</reference>
<proteinExistence type="predicted"/>
<gene>
    <name evidence="1" type="ORF">F0P94_14070</name>
</gene>
<organism evidence="1 2">
    <name type="scientific">Adhaeribacter soli</name>
    <dbReference type="NCBI Taxonomy" id="2607655"/>
    <lineage>
        <taxon>Bacteria</taxon>
        <taxon>Pseudomonadati</taxon>
        <taxon>Bacteroidota</taxon>
        <taxon>Cytophagia</taxon>
        <taxon>Cytophagales</taxon>
        <taxon>Hymenobacteraceae</taxon>
        <taxon>Adhaeribacter</taxon>
    </lineage>
</organism>
<dbReference type="Gene3D" id="2.40.30.100">
    <property type="entry name" value="AF2212/PG0164-like"/>
    <property type="match status" value="1"/>
</dbReference>
<dbReference type="SUPFAM" id="SSF141694">
    <property type="entry name" value="AF2212/PG0164-like"/>
    <property type="match status" value="1"/>
</dbReference>
<dbReference type="Proteomes" id="UP000326570">
    <property type="component" value="Unassembled WGS sequence"/>
</dbReference>
<evidence type="ECO:0000313" key="1">
    <source>
        <dbReference type="EMBL" id="KAA9331921.1"/>
    </source>
</evidence>
<dbReference type="InterPro" id="IPR015018">
    <property type="entry name" value="DUF1905"/>
</dbReference>
<evidence type="ECO:0000313" key="2">
    <source>
        <dbReference type="Proteomes" id="UP000326570"/>
    </source>
</evidence>
<keyword evidence="2" id="KW-1185">Reference proteome</keyword>
<accession>A0A5N1IPN7</accession>
<sequence length="158" mass="17801">METPLVDKDYLLEKFPGKGGWTYALIPEIPQDKKAWFGLVKVRGSIDGFPVENANLMPMGGGKLFLPVKTAIRKKIGKEAGDRVRIVLYAQHGVNNVREELLLCLEDEPKALKQFQELPEGNQQEMLYWISAAKSEDEKVRRIAQCMDTLLLSAKSLV</sequence>